<organism evidence="3 4">
    <name type="scientific">Caenorhabditis briggsae</name>
    <dbReference type="NCBI Taxonomy" id="6238"/>
    <lineage>
        <taxon>Eukaryota</taxon>
        <taxon>Metazoa</taxon>
        <taxon>Ecdysozoa</taxon>
        <taxon>Nematoda</taxon>
        <taxon>Chromadorea</taxon>
        <taxon>Rhabditida</taxon>
        <taxon>Rhabditina</taxon>
        <taxon>Rhabditomorpha</taxon>
        <taxon>Rhabditoidea</taxon>
        <taxon>Rhabditidae</taxon>
        <taxon>Peloderinae</taxon>
        <taxon>Caenorhabditis</taxon>
    </lineage>
</organism>
<feature type="transmembrane region" description="Helical" evidence="2">
    <location>
        <begin position="20"/>
        <end position="38"/>
    </location>
</feature>
<dbReference type="KEGG" id="cbr:CBG_26734"/>
<keyword evidence="4" id="KW-1185">Reference proteome</keyword>
<reference evidence="3 4" key="2">
    <citation type="journal article" date="2011" name="PLoS Genet.">
        <title>Caenorhabditis briggsae recombinant inbred line genotypes reveal inter-strain incompatibility and the evolution of recombination.</title>
        <authorList>
            <person name="Ross J.A."/>
            <person name="Koboldt D.C."/>
            <person name="Staisch J.E."/>
            <person name="Chamberlin H.M."/>
            <person name="Gupta B.P."/>
            <person name="Miller R.D."/>
            <person name="Baird S.E."/>
            <person name="Haag E.S."/>
        </authorList>
    </citation>
    <scope>NUCLEOTIDE SEQUENCE [LARGE SCALE GENOMIC DNA]</scope>
    <source>
        <strain evidence="3 4">AF16</strain>
    </source>
</reference>
<feature type="compositionally biased region" description="Basic residues" evidence="1">
    <location>
        <begin position="128"/>
        <end position="137"/>
    </location>
</feature>
<feature type="region of interest" description="Disordered" evidence="1">
    <location>
        <begin position="109"/>
        <end position="137"/>
    </location>
</feature>
<protein>
    <submittedName>
        <fullName evidence="3">Protein CBG26734</fullName>
    </submittedName>
</protein>
<sequence>MAKVENMRETKTMILKKWPFYYGGLSIRGALLFFWSVFSKVLHRKIRRSFVQKSCSKIIRSALLLGGFSRSALLLREFFCLLQQKNLWDIFKKRKRKMGENFKVLEKEKNKKTEAPGMENWLGPPEKKSRKFRMKNK</sequence>
<dbReference type="InParanoid" id="B6IEA9"/>
<dbReference type="CTD" id="68918205"/>
<name>B6IEA9_CAEBR</name>
<evidence type="ECO:0000256" key="2">
    <source>
        <dbReference type="SAM" id="Phobius"/>
    </source>
</evidence>
<dbReference type="Proteomes" id="UP000008549">
    <property type="component" value="Unassembled WGS sequence"/>
</dbReference>
<accession>B6IEA9</accession>
<dbReference type="EMBL" id="HE601264">
    <property type="protein sequence ID" value="CAS01173.1"/>
    <property type="molecule type" value="Genomic_DNA"/>
</dbReference>
<evidence type="ECO:0000256" key="1">
    <source>
        <dbReference type="SAM" id="MobiDB-lite"/>
    </source>
</evidence>
<dbReference type="HOGENOM" id="CLU_1866935_0_0_1"/>
<evidence type="ECO:0000313" key="3">
    <source>
        <dbReference type="EMBL" id="CAS01173.1"/>
    </source>
</evidence>
<keyword evidence="2" id="KW-1133">Transmembrane helix</keyword>
<gene>
    <name evidence="3" type="ORF">CBG26734</name>
    <name evidence="3" type="ORF">CBG_26734</name>
</gene>
<dbReference type="GeneID" id="68918205"/>
<dbReference type="RefSeq" id="XP_045100730.1">
    <property type="nucleotide sequence ID" value="XM_045238348.1"/>
</dbReference>
<evidence type="ECO:0000313" key="4">
    <source>
        <dbReference type="Proteomes" id="UP000008549"/>
    </source>
</evidence>
<keyword evidence="2" id="KW-0812">Transmembrane</keyword>
<dbReference type="AlphaFoldDB" id="B6IEA9"/>
<proteinExistence type="predicted"/>
<reference evidence="3 4" key="1">
    <citation type="journal article" date="2003" name="PLoS Biol.">
        <title>The genome sequence of Caenorhabditis briggsae: a platform for comparative genomics.</title>
        <authorList>
            <person name="Stein L.D."/>
            <person name="Bao Z."/>
            <person name="Blasiar D."/>
            <person name="Blumenthal T."/>
            <person name="Brent M.R."/>
            <person name="Chen N."/>
            <person name="Chinwalla A."/>
            <person name="Clarke L."/>
            <person name="Clee C."/>
            <person name="Coghlan A."/>
            <person name="Coulson A."/>
            <person name="D'Eustachio P."/>
            <person name="Fitch D.H."/>
            <person name="Fulton L.A."/>
            <person name="Fulton R.E."/>
            <person name="Griffiths-Jones S."/>
            <person name="Harris T.W."/>
            <person name="Hillier L.W."/>
            <person name="Kamath R."/>
            <person name="Kuwabara P.E."/>
            <person name="Mardis E.R."/>
            <person name="Marra M.A."/>
            <person name="Miner T.L."/>
            <person name="Minx P."/>
            <person name="Mullikin J.C."/>
            <person name="Plumb R.W."/>
            <person name="Rogers J."/>
            <person name="Schein J.E."/>
            <person name="Sohrmann M."/>
            <person name="Spieth J."/>
            <person name="Stajich J.E."/>
            <person name="Wei C."/>
            <person name="Willey D."/>
            <person name="Wilson R.K."/>
            <person name="Durbin R."/>
            <person name="Waterston R.H."/>
        </authorList>
    </citation>
    <scope>NUCLEOTIDE SEQUENCE [LARGE SCALE GENOMIC DNA]</scope>
    <source>
        <strain evidence="3 4">AF16</strain>
    </source>
</reference>
<keyword evidence="2" id="KW-0472">Membrane</keyword>